<dbReference type="EMBL" id="JACLAX010000002">
    <property type="protein sequence ID" value="MBC2668205.1"/>
    <property type="molecule type" value="Genomic_DNA"/>
</dbReference>
<dbReference type="Pfam" id="PF08401">
    <property type="entry name" value="ArdcN"/>
    <property type="match status" value="1"/>
</dbReference>
<gene>
    <name evidence="3" type="ORF">H7F53_03495</name>
</gene>
<accession>A0A7X1KPB7</accession>
<protein>
    <submittedName>
        <fullName evidence="3">DUF1738 domain-containing protein</fullName>
    </submittedName>
</protein>
<evidence type="ECO:0000259" key="1">
    <source>
        <dbReference type="Pfam" id="PF08401"/>
    </source>
</evidence>
<dbReference type="GO" id="GO:0003697">
    <property type="term" value="F:single-stranded DNA binding"/>
    <property type="evidence" value="ECO:0007669"/>
    <property type="project" value="InterPro"/>
</dbReference>
<dbReference type="AlphaFoldDB" id="A0A7X1KPB7"/>
<dbReference type="InterPro" id="IPR041459">
    <property type="entry name" value="MPTase-PolyVal"/>
</dbReference>
<sequence length="313" mass="34683">MTNRKKYSSTPSPAARITQEIIARLEAGTKPWIKPWRGIPVSRPLRACGIPYRGMNVFWLWMVADMCGYVSPFWMTYNQAKAFGGQVRKGETSTIAIFYKSYTREVEVPESGERTDEARRVLKAYSVFNADQVEGLPERFHPAASLGLVEPEGRAVELDAFFAAIPVHLRHQGDEAYYEPTPDRVTMPPPTLFAGFDHYYATLAHELSHWTGHASRLGRDLKHRFGTEAYAAEELIAELSSAMLGAELGLPVTHLDSHASYIDHWLKLLKDDERAILTAAAKAEEASALILQLGGRSLASDPNHASAADSLAA</sequence>
<feature type="domain" description="Polyvalent protein metallopeptidase" evidence="2">
    <location>
        <begin position="157"/>
        <end position="282"/>
    </location>
</feature>
<dbReference type="RefSeq" id="WP_185678080.1">
    <property type="nucleotide sequence ID" value="NZ_JACLAX010000002.1"/>
</dbReference>
<dbReference type="InterPro" id="IPR013610">
    <property type="entry name" value="ArdC_N"/>
</dbReference>
<dbReference type="Pfam" id="PF18818">
    <property type="entry name" value="MPTase-PolyVal"/>
    <property type="match status" value="1"/>
</dbReference>
<dbReference type="InterPro" id="IPR017113">
    <property type="entry name" value="Antirestriction_ArdC"/>
</dbReference>
<evidence type="ECO:0000259" key="2">
    <source>
        <dbReference type="Pfam" id="PF18818"/>
    </source>
</evidence>
<proteinExistence type="predicted"/>
<evidence type="ECO:0000313" key="3">
    <source>
        <dbReference type="EMBL" id="MBC2668205.1"/>
    </source>
</evidence>
<dbReference type="Proteomes" id="UP000551327">
    <property type="component" value="Unassembled WGS sequence"/>
</dbReference>
<name>A0A7X1KPB7_9SPHN</name>
<keyword evidence="4" id="KW-1185">Reference proteome</keyword>
<comment type="caution">
    <text evidence="3">The sequence shown here is derived from an EMBL/GenBank/DDBJ whole genome shotgun (WGS) entry which is preliminary data.</text>
</comment>
<evidence type="ECO:0000313" key="4">
    <source>
        <dbReference type="Proteomes" id="UP000551327"/>
    </source>
</evidence>
<reference evidence="3 4" key="1">
    <citation type="submission" date="2020-08" db="EMBL/GenBank/DDBJ databases">
        <title>The genome sequence of type strain Novosphingobium piscinae KCTC 42194.</title>
        <authorList>
            <person name="Liu Y."/>
        </authorList>
    </citation>
    <scope>NUCLEOTIDE SEQUENCE [LARGE SCALE GENOMIC DNA]</scope>
    <source>
        <strain evidence="3 4">KCTC 42194</strain>
    </source>
</reference>
<organism evidence="3 4">
    <name type="scientific">Novosphingobium piscinae</name>
    <dbReference type="NCBI Taxonomy" id="1507448"/>
    <lineage>
        <taxon>Bacteria</taxon>
        <taxon>Pseudomonadati</taxon>
        <taxon>Pseudomonadota</taxon>
        <taxon>Alphaproteobacteria</taxon>
        <taxon>Sphingomonadales</taxon>
        <taxon>Sphingomonadaceae</taxon>
        <taxon>Novosphingobium</taxon>
    </lineage>
</organism>
<dbReference type="PIRSF" id="PIRSF037112">
    <property type="entry name" value="Antirestriction_ArdC"/>
    <property type="match status" value="1"/>
</dbReference>
<feature type="domain" description="N-terminal" evidence="1">
    <location>
        <begin position="15"/>
        <end position="128"/>
    </location>
</feature>